<dbReference type="AlphaFoldDB" id="A0A2K2DCX2"/>
<dbReference type="CDD" id="cd14798">
    <property type="entry name" value="RX-CC_like"/>
    <property type="match status" value="1"/>
</dbReference>
<evidence type="ECO:0000259" key="10">
    <source>
        <dbReference type="Pfam" id="PF23598"/>
    </source>
</evidence>
<dbReference type="OrthoDB" id="619113at2759"/>
<keyword evidence="2" id="KW-0433">Leucine-rich repeat</keyword>
<reference evidence="12" key="3">
    <citation type="submission" date="2018-08" db="UniProtKB">
        <authorList>
            <consortium name="EnsemblPlants"/>
        </authorList>
    </citation>
    <scope>IDENTIFICATION</scope>
    <source>
        <strain evidence="12">cv. Bd21</strain>
    </source>
</reference>
<evidence type="ECO:0000256" key="6">
    <source>
        <dbReference type="ARBA" id="ARBA00023054"/>
    </source>
</evidence>
<name>A0A2K2DCX2_BRADI</name>
<evidence type="ECO:0000259" key="7">
    <source>
        <dbReference type="Pfam" id="PF00931"/>
    </source>
</evidence>
<dbReference type="Gene3D" id="1.10.10.10">
    <property type="entry name" value="Winged helix-like DNA-binding domain superfamily/Winged helix DNA-binding domain"/>
    <property type="match status" value="1"/>
</dbReference>
<dbReference type="PANTHER" id="PTHR23155:SF901">
    <property type="entry name" value="DISEASE RESISTANCE PROTEIN RPM1"/>
    <property type="match status" value="1"/>
</dbReference>
<evidence type="ECO:0000256" key="2">
    <source>
        <dbReference type="ARBA" id="ARBA00022614"/>
    </source>
</evidence>
<evidence type="ECO:0000256" key="5">
    <source>
        <dbReference type="ARBA" id="ARBA00022821"/>
    </source>
</evidence>
<keyword evidence="4" id="KW-0547">Nucleotide-binding</keyword>
<keyword evidence="13" id="KW-1185">Reference proteome</keyword>
<evidence type="ECO:0000256" key="1">
    <source>
        <dbReference type="ARBA" id="ARBA00008894"/>
    </source>
</evidence>
<dbReference type="InterPro" id="IPR032675">
    <property type="entry name" value="LRR_dom_sf"/>
</dbReference>
<dbReference type="InterPro" id="IPR038005">
    <property type="entry name" value="RX-like_CC"/>
</dbReference>
<reference evidence="11" key="2">
    <citation type="submission" date="2017-06" db="EMBL/GenBank/DDBJ databases">
        <title>WGS assembly of Brachypodium distachyon.</title>
        <authorList>
            <consortium name="The International Brachypodium Initiative"/>
            <person name="Lucas S."/>
            <person name="Harmon-Smith M."/>
            <person name="Lail K."/>
            <person name="Tice H."/>
            <person name="Grimwood J."/>
            <person name="Bruce D."/>
            <person name="Barry K."/>
            <person name="Shu S."/>
            <person name="Lindquist E."/>
            <person name="Wang M."/>
            <person name="Pitluck S."/>
            <person name="Vogel J.P."/>
            <person name="Garvin D.F."/>
            <person name="Mockler T.C."/>
            <person name="Schmutz J."/>
            <person name="Rokhsar D."/>
            <person name="Bevan M.W."/>
        </authorList>
    </citation>
    <scope>NUCLEOTIDE SEQUENCE</scope>
    <source>
        <strain evidence="11">Bd21</strain>
    </source>
</reference>
<dbReference type="Gene3D" id="3.40.50.300">
    <property type="entry name" value="P-loop containing nucleotide triphosphate hydrolases"/>
    <property type="match status" value="1"/>
</dbReference>
<evidence type="ECO:0000313" key="11">
    <source>
        <dbReference type="EMBL" id="PNT72124.1"/>
    </source>
</evidence>
<dbReference type="InterPro" id="IPR036388">
    <property type="entry name" value="WH-like_DNA-bd_sf"/>
</dbReference>
<evidence type="ECO:0000259" key="8">
    <source>
        <dbReference type="Pfam" id="PF18052"/>
    </source>
</evidence>
<proteinExistence type="inferred from homology"/>
<dbReference type="InterPro" id="IPR042197">
    <property type="entry name" value="Apaf_helical"/>
</dbReference>
<dbReference type="SUPFAM" id="SSF52540">
    <property type="entry name" value="P-loop containing nucleoside triphosphate hydrolases"/>
    <property type="match status" value="1"/>
</dbReference>
<dbReference type="Pfam" id="PF23598">
    <property type="entry name" value="LRR_14"/>
    <property type="match status" value="1"/>
</dbReference>
<dbReference type="InterPro" id="IPR058922">
    <property type="entry name" value="WHD_DRP"/>
</dbReference>
<dbReference type="GO" id="GO:0009626">
    <property type="term" value="P:plant-type hypersensitive response"/>
    <property type="evidence" value="ECO:0007669"/>
    <property type="project" value="UniProtKB-ARBA"/>
</dbReference>
<dbReference type="Gene3D" id="1.20.5.4130">
    <property type="match status" value="1"/>
</dbReference>
<feature type="domain" description="Disease resistance N-terminal" evidence="8">
    <location>
        <begin position="12"/>
        <end position="99"/>
    </location>
</feature>
<reference evidence="11 12" key="1">
    <citation type="journal article" date="2010" name="Nature">
        <title>Genome sequencing and analysis of the model grass Brachypodium distachyon.</title>
        <authorList>
            <consortium name="International Brachypodium Initiative"/>
        </authorList>
    </citation>
    <scope>NUCLEOTIDE SEQUENCE [LARGE SCALE GENOMIC DNA]</scope>
    <source>
        <strain evidence="11">Bd21</strain>
        <strain evidence="12">cv. Bd21</strain>
    </source>
</reference>
<keyword evidence="6" id="KW-0175">Coiled coil</keyword>
<feature type="domain" description="Disease resistance protein winged helix" evidence="9">
    <location>
        <begin position="432"/>
        <end position="502"/>
    </location>
</feature>
<dbReference type="GO" id="GO:0042742">
    <property type="term" value="P:defense response to bacterium"/>
    <property type="evidence" value="ECO:0007669"/>
    <property type="project" value="UniProtKB-ARBA"/>
</dbReference>
<dbReference type="Pfam" id="PF23559">
    <property type="entry name" value="WHD_DRP"/>
    <property type="match status" value="1"/>
</dbReference>
<dbReference type="ExpressionAtlas" id="A0A2K2DCX2">
    <property type="expression patterns" value="baseline"/>
</dbReference>
<dbReference type="GO" id="GO:0098542">
    <property type="term" value="P:defense response to other organism"/>
    <property type="evidence" value="ECO:0000318"/>
    <property type="project" value="GO_Central"/>
</dbReference>
<dbReference type="EnsemblPlants" id="PNT72124">
    <property type="protein sequence ID" value="PNT72124"/>
    <property type="gene ID" value="BRADI_2g39648v3"/>
</dbReference>
<evidence type="ECO:0000313" key="12">
    <source>
        <dbReference type="EnsemblPlants" id="PNT72124"/>
    </source>
</evidence>
<comment type="similarity">
    <text evidence="1">Belongs to the disease resistance NB-LRR family.</text>
</comment>
<sequence length="928" mass="104957">MAELLVSASTGAMGSLLGKLGTMLSDEYKLLKGVRDDIKFLKDELEAMQAFLLMMADVEEPDQQSKLRANAVRELSYEIEDSIDKFMALVEDEPSSKSEGIMRLFNSTKDKITNIKTRHKIAKDVKDIKSQVKVVSERYARYKIDESARTRHEKVDPRLCEVYKDASELVGIDGPTDELMKWLSDKEGEAAHHLKVVSIVGYGGLGKTTLAKQMYDKIGTNFECRAFVSISRSPDMTKILSSILSEISNGKEHPRSTYQQIIDQIRDFLKDKRYFIIIDDVWDIQSWKNLDCALVKNDCGSVIMTTTRKNNVAESCCSSHGDLVYKIQPLGVADSKKLFFKRIFGCEEKCPPNLKEASEDILKRCGGLPLAINAISSLLATGKTKEEWDRVRLSISFAQGKTCDIDAMNYILSLSYFDLPLDLRSCLLYLTMFPEDSVVERQRLVHRWISEGFIHGKGGEDLIELGVAYFHELVNRSLIQPVNIGYDGKAWDCRVHDTILDFLICKSIEENFCTFLSDHIKRDSKIRRLCLTGNKDQGRVEQLDLSHARSLAIFGKADLIPSLVKSNALRVLDLADCNGLKNHHIKDIGRLCQLRYLTTSRSSIRPSIRLSILLSISELPKQIGDLVYLETLDVSNSMLVELPESVTRLKRLARLFVPRYTKLPDCIGNMEKLQELGNFIDIFEQSVKFVEELGKLINLRKLSVYLDDKASYKKKEMIVSSLCKLDTCKLHTLSIQFSIEGKDAGTLIEGHPFFIPALKCIREIYLANKQLCWITKWIISLANLEKLTLCGQWVVQQDVEMVGSIPSLLEFFGPKFAKPVIIRSSGGFQRLQAFTFWLHDREFMFEAGAMPNVRKLFINICLIDIKCASGGRGGFDDIGIHHLSSLAELYVQIFCHGVKVADVEAVEVAFKSMAEAHPNRPKLKLMRA</sequence>
<dbReference type="SUPFAM" id="SSF52047">
    <property type="entry name" value="RNI-like"/>
    <property type="match status" value="1"/>
</dbReference>
<dbReference type="Gene3D" id="1.10.8.430">
    <property type="entry name" value="Helical domain of apoptotic protease-activating factors"/>
    <property type="match status" value="1"/>
</dbReference>
<dbReference type="FunFam" id="3.40.50.300:FF:001091">
    <property type="entry name" value="Probable disease resistance protein At1g61300"/>
    <property type="match status" value="1"/>
</dbReference>
<dbReference type="GO" id="GO:0002758">
    <property type="term" value="P:innate immune response-activating signaling pathway"/>
    <property type="evidence" value="ECO:0007669"/>
    <property type="project" value="UniProtKB-ARBA"/>
</dbReference>
<dbReference type="InterPro" id="IPR041118">
    <property type="entry name" value="Rx_N"/>
</dbReference>
<dbReference type="InterPro" id="IPR002182">
    <property type="entry name" value="NB-ARC"/>
</dbReference>
<dbReference type="RefSeq" id="XP_024313985.1">
    <property type="nucleotide sequence ID" value="XM_024458217.1"/>
</dbReference>
<dbReference type="InterPro" id="IPR027417">
    <property type="entry name" value="P-loop_NTPase"/>
</dbReference>
<dbReference type="Gene3D" id="3.80.10.10">
    <property type="entry name" value="Ribonuclease Inhibitor"/>
    <property type="match status" value="1"/>
</dbReference>
<dbReference type="EMBL" id="CM000881">
    <property type="protein sequence ID" value="PNT72124.1"/>
    <property type="molecule type" value="Genomic_DNA"/>
</dbReference>
<keyword evidence="5" id="KW-0611">Plant defense</keyword>
<organism evidence="11">
    <name type="scientific">Brachypodium distachyon</name>
    <name type="common">Purple false brome</name>
    <name type="synonym">Trachynia distachya</name>
    <dbReference type="NCBI Taxonomy" id="15368"/>
    <lineage>
        <taxon>Eukaryota</taxon>
        <taxon>Viridiplantae</taxon>
        <taxon>Streptophyta</taxon>
        <taxon>Embryophyta</taxon>
        <taxon>Tracheophyta</taxon>
        <taxon>Spermatophyta</taxon>
        <taxon>Magnoliopsida</taxon>
        <taxon>Liliopsida</taxon>
        <taxon>Poales</taxon>
        <taxon>Poaceae</taxon>
        <taxon>BOP clade</taxon>
        <taxon>Pooideae</taxon>
        <taxon>Stipodae</taxon>
        <taxon>Brachypodieae</taxon>
        <taxon>Brachypodium</taxon>
    </lineage>
</organism>
<evidence type="ECO:0000259" key="9">
    <source>
        <dbReference type="Pfam" id="PF23559"/>
    </source>
</evidence>
<feature type="domain" description="NB-ARC" evidence="7">
    <location>
        <begin position="176"/>
        <end position="341"/>
    </location>
</feature>
<dbReference type="Pfam" id="PF18052">
    <property type="entry name" value="Rx_N"/>
    <property type="match status" value="1"/>
</dbReference>
<evidence type="ECO:0000256" key="3">
    <source>
        <dbReference type="ARBA" id="ARBA00022737"/>
    </source>
</evidence>
<evidence type="ECO:0008006" key="14">
    <source>
        <dbReference type="Google" id="ProtNLM"/>
    </source>
</evidence>
<dbReference type="GeneID" id="100829387"/>
<accession>A0A2K2DCX2</accession>
<dbReference type="FunFam" id="1.10.10.10:FF:000322">
    <property type="entry name" value="Probable disease resistance protein At1g63360"/>
    <property type="match status" value="1"/>
</dbReference>
<gene>
    <name evidence="12" type="primary">LOC100829387</name>
    <name evidence="11" type="ORF">BRADI_2g39648v3</name>
</gene>
<dbReference type="InterPro" id="IPR044974">
    <property type="entry name" value="Disease_R_plants"/>
</dbReference>
<dbReference type="GO" id="GO:0043531">
    <property type="term" value="F:ADP binding"/>
    <property type="evidence" value="ECO:0007669"/>
    <property type="project" value="InterPro"/>
</dbReference>
<protein>
    <recommendedName>
        <fullName evidence="14">AAA+ ATPase domain-containing protein</fullName>
    </recommendedName>
</protein>
<evidence type="ECO:0000256" key="4">
    <source>
        <dbReference type="ARBA" id="ARBA00022741"/>
    </source>
</evidence>
<dbReference type="Proteomes" id="UP000008810">
    <property type="component" value="Chromosome 2"/>
</dbReference>
<dbReference type="Gramene" id="PNT72124">
    <property type="protein sequence ID" value="PNT72124"/>
    <property type="gene ID" value="BRADI_2g39648v3"/>
</dbReference>
<dbReference type="PRINTS" id="PR00364">
    <property type="entry name" value="DISEASERSIST"/>
</dbReference>
<evidence type="ECO:0000313" key="13">
    <source>
        <dbReference type="Proteomes" id="UP000008810"/>
    </source>
</evidence>
<dbReference type="PANTHER" id="PTHR23155">
    <property type="entry name" value="DISEASE RESISTANCE PROTEIN RP"/>
    <property type="match status" value="1"/>
</dbReference>
<keyword evidence="3" id="KW-0677">Repeat</keyword>
<dbReference type="InterPro" id="IPR055414">
    <property type="entry name" value="LRR_R13L4/SHOC2-like"/>
</dbReference>
<feature type="domain" description="Disease resistance R13L4/SHOC-2-like LRR" evidence="10">
    <location>
        <begin position="547"/>
        <end position="923"/>
    </location>
</feature>
<dbReference type="Pfam" id="PF00931">
    <property type="entry name" value="NB-ARC"/>
    <property type="match status" value="1"/>
</dbReference>